<dbReference type="OrthoDB" id="4546548at2"/>
<gene>
    <name evidence="2" type="ORF">FCH28_08620</name>
</gene>
<comment type="caution">
    <text evidence="2">The sequence shown here is derived from an EMBL/GenBank/DDBJ whole genome shotgun (WGS) entry which is preliminary data.</text>
</comment>
<name>A0A4U0NSL4_9ACTN</name>
<protein>
    <submittedName>
        <fullName evidence="2">Uncharacterized protein</fullName>
    </submittedName>
</protein>
<proteinExistence type="predicted"/>
<feature type="region of interest" description="Disordered" evidence="1">
    <location>
        <begin position="49"/>
        <end position="68"/>
    </location>
</feature>
<evidence type="ECO:0000256" key="1">
    <source>
        <dbReference type="SAM" id="MobiDB-lite"/>
    </source>
</evidence>
<sequence>MTDAPQMTEVLDGIRVPRPDGAVRVPGWNACVRTGPMAHAATVATCAAGRSSTPFPSRRTSGPTAGPRQRGWLALWVDQRTYRRRNVVERTILALKGFRAVAARYEKRAYVFHGTLTVAAIRLWLRP</sequence>
<feature type="compositionally biased region" description="Low complexity" evidence="1">
    <location>
        <begin position="49"/>
        <end position="64"/>
    </location>
</feature>
<reference evidence="2 3" key="1">
    <citation type="submission" date="2019-04" db="EMBL/GenBank/DDBJ databases">
        <title>Streptomyces piniterrae sp. nov., a heliquinomycin-producing actinomycete isolated from rhizosphere soil of Pinus yunnanensis.</title>
        <authorList>
            <person name="Zhuang X."/>
            <person name="Zhao J."/>
        </authorList>
    </citation>
    <scope>NUCLEOTIDE SEQUENCE [LARGE SCALE GENOMIC DNA]</scope>
    <source>
        <strain evidence="3">jys28</strain>
    </source>
</reference>
<accession>A0A4U0NSL4</accession>
<dbReference type="Proteomes" id="UP000308697">
    <property type="component" value="Unassembled WGS sequence"/>
</dbReference>
<evidence type="ECO:0000313" key="3">
    <source>
        <dbReference type="Proteomes" id="UP000308697"/>
    </source>
</evidence>
<dbReference type="EMBL" id="SUMB01000002">
    <property type="protein sequence ID" value="TJZ57450.1"/>
    <property type="molecule type" value="Genomic_DNA"/>
</dbReference>
<keyword evidence="3" id="KW-1185">Reference proteome</keyword>
<evidence type="ECO:0000313" key="2">
    <source>
        <dbReference type="EMBL" id="TJZ57450.1"/>
    </source>
</evidence>
<dbReference type="AlphaFoldDB" id="A0A4U0NSL4"/>
<organism evidence="2 3">
    <name type="scientific">Streptomyces piniterrae</name>
    <dbReference type="NCBI Taxonomy" id="2571125"/>
    <lineage>
        <taxon>Bacteria</taxon>
        <taxon>Bacillati</taxon>
        <taxon>Actinomycetota</taxon>
        <taxon>Actinomycetes</taxon>
        <taxon>Kitasatosporales</taxon>
        <taxon>Streptomycetaceae</taxon>
        <taxon>Streptomyces</taxon>
    </lineage>
</organism>